<reference evidence="1 2" key="1">
    <citation type="submission" date="2023-06" db="EMBL/GenBank/DDBJ databases">
        <title>Draft genome sequence of Gleimia hominis type strain CCUG 57540T.</title>
        <authorList>
            <person name="Salva-Serra F."/>
            <person name="Cardew S."/>
            <person name="Jensie Markopoulos S."/>
            <person name="Ohlen M."/>
            <person name="Inganas E."/>
            <person name="Svensson-Stadler L."/>
            <person name="Moore E.R.B."/>
        </authorList>
    </citation>
    <scope>NUCLEOTIDE SEQUENCE [LARGE SCALE GENOMIC DNA]</scope>
    <source>
        <strain evidence="1 2">CCUG 57540</strain>
    </source>
</reference>
<dbReference type="NCBIfam" id="TIGR02547">
    <property type="entry name" value="casA_cse1"/>
    <property type="match status" value="1"/>
</dbReference>
<evidence type="ECO:0000313" key="1">
    <source>
        <dbReference type="EMBL" id="MDT3766929.1"/>
    </source>
</evidence>
<organism evidence="1 2">
    <name type="scientific">Gleimia hominis</name>
    <dbReference type="NCBI Taxonomy" id="595468"/>
    <lineage>
        <taxon>Bacteria</taxon>
        <taxon>Bacillati</taxon>
        <taxon>Actinomycetota</taxon>
        <taxon>Actinomycetes</taxon>
        <taxon>Actinomycetales</taxon>
        <taxon>Actinomycetaceae</taxon>
        <taxon>Gleimia</taxon>
    </lineage>
</organism>
<comment type="caution">
    <text evidence="1">The sequence shown here is derived from an EMBL/GenBank/DDBJ whole genome shotgun (WGS) entry which is preliminary data.</text>
</comment>
<dbReference type="Gene3D" id="1.10.132.100">
    <property type="match status" value="1"/>
</dbReference>
<dbReference type="RefSeq" id="WP_313272169.1">
    <property type="nucleotide sequence ID" value="NZ_JASXSX010000001.1"/>
</dbReference>
<sequence length="555" mass="62985">MENSFNLVDEPWIPVRMRDGTNKILSLRDTFANSGQITRIQGDSPTQNYAVLRVLLAIIWRAHLTDPDFAQVLSDRDEYTGWWFDNLEDPEWPNSSPINDYLDQWHERFELIHSPKPFMQVNDLQTTSGKTLGIARIIPEAEKDQFTMRDGQKREALSLPEAARWLIALQAYDYSGIKPGAVGDPRVKGGKGYPIGTGWSGTTGGVVLHGQCLAQTFILNLPVNLMADDKRELDLPPWERNPDTSAPRDVQRPLGPVDILTWQVRRVRLVVENNEVVRVLVTNGDRIEPANEFNDPMTAYRWSKNKSKKNQDVYYPRTHAEERTVWRSLDPLLVFSDKQPKPEQANQIPKTIDWLRSIQERGEHLDQDIGVELVGMVYGTQAAVIENTIHAELEMKLQLLMSNNADVIFHLLQAAQAAQDAAIAVGQFGGRLRQALGDDYQFVPSLTERVLYDAEPGFKDWLGSISNTTNIDQAWGQWAQNLYQQFCLFAQDMAYAAGPQAAIGIMKPKGEQDDGVLYSSSLAYSWLEYRLSKVLNVKERNMTLNKINHPNGRRK</sequence>
<dbReference type="Pfam" id="PF09481">
    <property type="entry name" value="CRISPR_Cse1"/>
    <property type="match status" value="1"/>
</dbReference>
<evidence type="ECO:0000313" key="2">
    <source>
        <dbReference type="Proteomes" id="UP001247542"/>
    </source>
</evidence>
<accession>A0ABU3I984</accession>
<protein>
    <submittedName>
        <fullName evidence="1">Type I-E CRISPR-associated protein Cse1/CasA</fullName>
    </submittedName>
</protein>
<proteinExistence type="predicted"/>
<dbReference type="EMBL" id="JASXSX010000001">
    <property type="protein sequence ID" value="MDT3766929.1"/>
    <property type="molecule type" value="Genomic_DNA"/>
</dbReference>
<gene>
    <name evidence="1" type="primary">casA</name>
    <name evidence="1" type="ORF">QS713_02470</name>
</gene>
<dbReference type="InterPro" id="IPR013381">
    <property type="entry name" value="CRISPR-assoc_prot_Cse1"/>
</dbReference>
<dbReference type="Proteomes" id="UP001247542">
    <property type="component" value="Unassembled WGS sequence"/>
</dbReference>
<keyword evidence="2" id="KW-1185">Reference proteome</keyword>
<name>A0ABU3I984_9ACTO</name>